<dbReference type="RefSeq" id="WP_344445400.1">
    <property type="nucleotide sequence ID" value="NZ_BAAALF010000162.1"/>
</dbReference>
<organism evidence="3 4">
    <name type="scientific">Kitasatospora nipponensis</name>
    <dbReference type="NCBI Taxonomy" id="258049"/>
    <lineage>
        <taxon>Bacteria</taxon>
        <taxon>Bacillati</taxon>
        <taxon>Actinomycetota</taxon>
        <taxon>Actinomycetes</taxon>
        <taxon>Kitasatosporales</taxon>
        <taxon>Streptomycetaceae</taxon>
        <taxon>Kitasatospora</taxon>
    </lineage>
</organism>
<evidence type="ECO:0000256" key="1">
    <source>
        <dbReference type="ARBA" id="ARBA00006226"/>
    </source>
</evidence>
<keyword evidence="4" id="KW-1185">Reference proteome</keyword>
<dbReference type="SUPFAM" id="SSF143011">
    <property type="entry name" value="RelE-like"/>
    <property type="match status" value="1"/>
</dbReference>
<gene>
    <name evidence="3" type="ORF">GCM10009665_61910</name>
</gene>
<dbReference type="PANTHER" id="PTHR35601">
    <property type="entry name" value="TOXIN RELE"/>
    <property type="match status" value="1"/>
</dbReference>
<sequence>MKYAFRFTTHAGRQLRAIGQTEALRILTALTPLGDDPYAEGLGIRKLSGHEGLYRLRVGEYRLIYEVRDGVLVILVLHVGHRREVYRNL</sequence>
<reference evidence="4" key="1">
    <citation type="journal article" date="2019" name="Int. J. Syst. Evol. Microbiol.">
        <title>The Global Catalogue of Microorganisms (GCM) 10K type strain sequencing project: providing services to taxonomists for standard genome sequencing and annotation.</title>
        <authorList>
            <consortium name="The Broad Institute Genomics Platform"/>
            <consortium name="The Broad Institute Genome Sequencing Center for Infectious Disease"/>
            <person name="Wu L."/>
            <person name="Ma J."/>
        </authorList>
    </citation>
    <scope>NUCLEOTIDE SEQUENCE [LARGE SCALE GENOMIC DNA]</scope>
    <source>
        <strain evidence="4">JCM 13004</strain>
    </source>
</reference>
<evidence type="ECO:0000313" key="3">
    <source>
        <dbReference type="EMBL" id="GAA1264042.1"/>
    </source>
</evidence>
<dbReference type="Gene3D" id="3.30.2310.20">
    <property type="entry name" value="RelE-like"/>
    <property type="match status" value="1"/>
</dbReference>
<dbReference type="InterPro" id="IPR035093">
    <property type="entry name" value="RelE/ParE_toxin_dom_sf"/>
</dbReference>
<evidence type="ECO:0000313" key="4">
    <source>
        <dbReference type="Proteomes" id="UP001500037"/>
    </source>
</evidence>
<proteinExistence type="inferred from homology"/>
<dbReference type="EMBL" id="BAAALF010000162">
    <property type="protein sequence ID" value="GAA1264042.1"/>
    <property type="molecule type" value="Genomic_DNA"/>
</dbReference>
<dbReference type="Pfam" id="PF05016">
    <property type="entry name" value="ParE_toxin"/>
    <property type="match status" value="1"/>
</dbReference>
<comment type="similarity">
    <text evidence="1">Belongs to the RelE toxin family.</text>
</comment>
<dbReference type="Proteomes" id="UP001500037">
    <property type="component" value="Unassembled WGS sequence"/>
</dbReference>
<dbReference type="PANTHER" id="PTHR35601:SF1">
    <property type="entry name" value="TOXIN RELE"/>
    <property type="match status" value="1"/>
</dbReference>
<keyword evidence="2" id="KW-1277">Toxin-antitoxin system</keyword>
<dbReference type="InterPro" id="IPR007712">
    <property type="entry name" value="RelE/ParE_toxin"/>
</dbReference>
<name>A0ABP4HHQ7_9ACTN</name>
<evidence type="ECO:0008006" key="5">
    <source>
        <dbReference type="Google" id="ProtNLM"/>
    </source>
</evidence>
<accession>A0ABP4HHQ7</accession>
<protein>
    <recommendedName>
        <fullName evidence="5">mRNA interferase RelE/StbE</fullName>
    </recommendedName>
</protein>
<evidence type="ECO:0000256" key="2">
    <source>
        <dbReference type="ARBA" id="ARBA00022649"/>
    </source>
</evidence>
<comment type="caution">
    <text evidence="3">The sequence shown here is derived from an EMBL/GenBank/DDBJ whole genome shotgun (WGS) entry which is preliminary data.</text>
</comment>